<reference evidence="1" key="1">
    <citation type="journal article" date="2008" name="Nature">
        <title>The amphioxus genome and the evolution of the chordate karyotype.</title>
        <authorList>
            <consortium name="US DOE Joint Genome Institute (JGI-PGF)"/>
            <person name="Putnam N.H."/>
            <person name="Butts T."/>
            <person name="Ferrier D.E.K."/>
            <person name="Furlong R.F."/>
            <person name="Hellsten U."/>
            <person name="Kawashima T."/>
            <person name="Robinson-Rechavi M."/>
            <person name="Shoguchi E."/>
            <person name="Terry A."/>
            <person name="Yu J.-K."/>
            <person name="Benito-Gutierrez E.L."/>
            <person name="Dubchak I."/>
            <person name="Garcia-Fernandez J."/>
            <person name="Gibson-Brown J.J."/>
            <person name="Grigoriev I.V."/>
            <person name="Horton A.C."/>
            <person name="de Jong P.J."/>
            <person name="Jurka J."/>
            <person name="Kapitonov V.V."/>
            <person name="Kohara Y."/>
            <person name="Kuroki Y."/>
            <person name="Lindquist E."/>
            <person name="Lucas S."/>
            <person name="Osoegawa K."/>
            <person name="Pennacchio L.A."/>
            <person name="Salamov A.A."/>
            <person name="Satou Y."/>
            <person name="Sauka-Spengler T."/>
            <person name="Schmutz J."/>
            <person name="Shin-I T."/>
            <person name="Toyoda A."/>
            <person name="Bronner-Fraser M."/>
            <person name="Fujiyama A."/>
            <person name="Holland L.Z."/>
            <person name="Holland P.W.H."/>
            <person name="Satoh N."/>
            <person name="Rokhsar D.S."/>
        </authorList>
    </citation>
    <scope>NUCLEOTIDE SEQUENCE [LARGE SCALE GENOMIC DNA]</scope>
    <source>
        <strain evidence="1">S238N-H82</strain>
        <tissue evidence="1">Testes</tissue>
    </source>
</reference>
<dbReference type="AlphaFoldDB" id="C3YR67"/>
<gene>
    <name evidence="1" type="ORF">BRAFLDRAFT_102390</name>
</gene>
<accession>C3YR67</accession>
<dbReference type="InParanoid" id="C3YR67"/>
<protein>
    <submittedName>
        <fullName evidence="1">Uncharacterized protein</fullName>
    </submittedName>
</protein>
<dbReference type="EMBL" id="GG666547">
    <property type="protein sequence ID" value="EEN57064.1"/>
    <property type="molecule type" value="Genomic_DNA"/>
</dbReference>
<sequence>MPATCSLKTNGWILRSYNAHKKTLTRASYFMHSTLLSLVLKQLSSEQTLMVISLAFAKRIPCKVYQKCGTKSRTRFIDIDKLADALGEEVCKALVGLHAFTGCDTVIAFSGRGKLGAFKLMLKNTRMHFSNWEKAGRYRCFLMATCSRGLSASPVRCTCRLRVVADVNEMRHHLFSAKKGNVESSALPPCRDCLHLHVKRANYQASGGGAYRTTLRYQAQ</sequence>
<name>C3YR67_BRAFL</name>
<dbReference type="PANTHER" id="PTHR46704:SF9">
    <property type="entry name" value="BHLH DOMAIN-CONTAINING PROTEIN"/>
    <property type="match status" value="1"/>
</dbReference>
<dbReference type="PANTHER" id="PTHR46704">
    <property type="entry name" value="CXC DOMAIN-CONTAINING PROTEIN-RELATED"/>
    <property type="match status" value="1"/>
</dbReference>
<proteinExistence type="predicted"/>
<organism>
    <name type="scientific">Branchiostoma floridae</name>
    <name type="common">Florida lancelet</name>
    <name type="synonym">Amphioxus</name>
    <dbReference type="NCBI Taxonomy" id="7739"/>
    <lineage>
        <taxon>Eukaryota</taxon>
        <taxon>Metazoa</taxon>
        <taxon>Chordata</taxon>
        <taxon>Cephalochordata</taxon>
        <taxon>Leptocardii</taxon>
        <taxon>Amphioxiformes</taxon>
        <taxon>Branchiostomatidae</taxon>
        <taxon>Branchiostoma</taxon>
    </lineage>
</organism>
<evidence type="ECO:0000313" key="1">
    <source>
        <dbReference type="EMBL" id="EEN57064.1"/>
    </source>
</evidence>